<dbReference type="AlphaFoldDB" id="G8ZN84"/>
<dbReference type="STRING" id="1076872.G8ZN84"/>
<evidence type="ECO:0000256" key="6">
    <source>
        <dbReference type="PROSITE-ProRule" id="PRU00089"/>
    </source>
</evidence>
<dbReference type="PROSITE" id="PS00657">
    <property type="entry name" value="FORK_HEAD_1"/>
    <property type="match status" value="1"/>
</dbReference>
<dbReference type="PRINTS" id="PR00053">
    <property type="entry name" value="FORKHEAD"/>
</dbReference>
<dbReference type="GO" id="GO:1903108">
    <property type="term" value="P:regulation of mitochondrial transcription"/>
    <property type="evidence" value="ECO:0007669"/>
    <property type="project" value="EnsemblFungi"/>
</dbReference>
<dbReference type="InterPro" id="IPR001766">
    <property type="entry name" value="Fork_head_dom"/>
</dbReference>
<dbReference type="OrthoDB" id="5954824at2759"/>
<evidence type="ECO:0000256" key="3">
    <source>
        <dbReference type="ARBA" id="ARBA00023125"/>
    </source>
</evidence>
<dbReference type="PANTHER" id="PTHR45881">
    <property type="entry name" value="CHECKPOINT SUPPRESSOR 1-LIKE, ISOFORM A-RELATED"/>
    <property type="match status" value="1"/>
</dbReference>
<proteinExistence type="predicted"/>
<dbReference type="GO" id="GO:0034246">
    <property type="term" value="F:mitochondrial transcription factor activity"/>
    <property type="evidence" value="ECO:0007669"/>
    <property type="project" value="EnsemblFungi"/>
</dbReference>
<dbReference type="GO" id="GO:0000978">
    <property type="term" value="F:RNA polymerase II cis-regulatory region sequence-specific DNA binding"/>
    <property type="evidence" value="ECO:0007669"/>
    <property type="project" value="TreeGrafter"/>
</dbReference>
<sequence>MKKRPAKDEITPPSSTVRRIDVGPCKAPLSPELSSPIAPSKAKKHKSSGNLTLQELLKSLESRRAAGEMMKKPPYSYATLIGLAILQSSSGKLTLSQIYNWISVHFPYYRLKDSGWQNSIRHNLSLNEAFIKTDKSCDGKGHFWEVKSGYETRFFKGETKSIEDLRLVLQDIDSLFDFGLNEPTPVEKGHDSEDENVLLQLNSSPTAMPSHVKLTVSDFSGPETPVPEAQKSNYNTLSPPYPLRKFHTSLGLPRVVTDSSSNTLAAPSSTHNMFLSSQDFKRYTCSFNSSFEEVDNQADDTFLDPVLDEPFEGVCEQESLQQPQHNDPLRTPKTSQRQNWERTPCRFITTPKDASSTLKKWQTPSHLFEDLYCSPIFKCLAETPSRESDARALSPRRLSAHSAGGSRNRSKFSAGGLFGVDVYAVWKRATEDVASKKANSSGKLEQPFESTLTASEEDCEARDHGKGELMEF</sequence>
<feature type="region of interest" description="Disordered" evidence="7">
    <location>
        <begin position="388"/>
        <end position="410"/>
    </location>
</feature>
<keyword evidence="5 6" id="KW-0539">Nucleus</keyword>
<protein>
    <recommendedName>
        <fullName evidence="8">Fork-head domain-containing protein</fullName>
    </recommendedName>
</protein>
<feature type="compositionally biased region" description="Basic and acidic residues" evidence="7">
    <location>
        <begin position="461"/>
        <end position="472"/>
    </location>
</feature>
<comment type="subcellular location">
    <subcellularLocation>
        <location evidence="1 6">Nucleus</location>
    </subcellularLocation>
</comment>
<dbReference type="PROSITE" id="PS50039">
    <property type="entry name" value="FORK_HEAD_3"/>
    <property type="match status" value="1"/>
</dbReference>
<evidence type="ECO:0000256" key="5">
    <source>
        <dbReference type="ARBA" id="ARBA00023242"/>
    </source>
</evidence>
<dbReference type="InterPro" id="IPR030456">
    <property type="entry name" value="TF_fork_head_CS_2"/>
</dbReference>
<evidence type="ECO:0000313" key="9">
    <source>
        <dbReference type="EMBL" id="CCE90078.1"/>
    </source>
</evidence>
<evidence type="ECO:0000313" key="10">
    <source>
        <dbReference type="Proteomes" id="UP000005627"/>
    </source>
</evidence>
<dbReference type="PROSITE" id="PS00658">
    <property type="entry name" value="FORK_HEAD_2"/>
    <property type="match status" value="1"/>
</dbReference>
<keyword evidence="3 6" id="KW-0238">DNA-binding</keyword>
<dbReference type="InParanoid" id="G8ZN84"/>
<dbReference type="GO" id="GO:0034599">
    <property type="term" value="P:cellular response to oxidative stress"/>
    <property type="evidence" value="ECO:0007669"/>
    <property type="project" value="EnsemblFungi"/>
</dbReference>
<dbReference type="PANTHER" id="PTHR45881:SF1">
    <property type="entry name" value="FORK HEAD PROTEIN HOMOLOG 2"/>
    <property type="match status" value="1"/>
</dbReference>
<dbReference type="GO" id="GO:0000981">
    <property type="term" value="F:DNA-binding transcription factor activity, RNA polymerase II-specific"/>
    <property type="evidence" value="ECO:0007669"/>
    <property type="project" value="TreeGrafter"/>
</dbReference>
<evidence type="ECO:0000256" key="4">
    <source>
        <dbReference type="ARBA" id="ARBA00023163"/>
    </source>
</evidence>
<dbReference type="GeneID" id="11503363"/>
<dbReference type="CDD" id="cd00059">
    <property type="entry name" value="FH_FOX"/>
    <property type="match status" value="1"/>
</dbReference>
<dbReference type="Gene3D" id="1.10.10.10">
    <property type="entry name" value="Winged helix-like DNA-binding domain superfamily/Winged helix DNA-binding domain"/>
    <property type="match status" value="1"/>
</dbReference>
<feature type="compositionally biased region" description="Basic and acidic residues" evidence="7">
    <location>
        <begin position="1"/>
        <end position="10"/>
    </location>
</feature>
<organism evidence="9 10">
    <name type="scientific">Torulaspora delbrueckii</name>
    <name type="common">Yeast</name>
    <name type="synonym">Candida colliculosa</name>
    <dbReference type="NCBI Taxonomy" id="4950"/>
    <lineage>
        <taxon>Eukaryota</taxon>
        <taxon>Fungi</taxon>
        <taxon>Dikarya</taxon>
        <taxon>Ascomycota</taxon>
        <taxon>Saccharomycotina</taxon>
        <taxon>Saccharomycetes</taxon>
        <taxon>Saccharomycetales</taxon>
        <taxon>Saccharomycetaceae</taxon>
        <taxon>Torulaspora</taxon>
    </lineage>
</organism>
<name>G8ZN84_TORDE</name>
<dbReference type="FunCoup" id="G8ZN84">
    <property type="interactions" value="450"/>
</dbReference>
<dbReference type="GO" id="GO:0000785">
    <property type="term" value="C:chromatin"/>
    <property type="evidence" value="ECO:0007669"/>
    <property type="project" value="EnsemblFungi"/>
</dbReference>
<keyword evidence="4" id="KW-0804">Transcription</keyword>
<dbReference type="EMBL" id="HE616742">
    <property type="protein sequence ID" value="CCE90078.1"/>
    <property type="molecule type" value="Genomic_DNA"/>
</dbReference>
<feature type="region of interest" description="Disordered" evidence="7">
    <location>
        <begin position="1"/>
        <end position="48"/>
    </location>
</feature>
<evidence type="ECO:0000256" key="1">
    <source>
        <dbReference type="ARBA" id="ARBA00004123"/>
    </source>
</evidence>
<accession>G8ZN84</accession>
<dbReference type="GO" id="GO:0007005">
    <property type="term" value="P:mitochondrion organization"/>
    <property type="evidence" value="ECO:0007669"/>
    <property type="project" value="EnsemblFungi"/>
</dbReference>
<gene>
    <name evidence="9" type="primary">TDEL0A07460</name>
    <name evidence="9" type="ORF">TDEL_0A07460</name>
</gene>
<dbReference type="SMART" id="SM00339">
    <property type="entry name" value="FH"/>
    <property type="match status" value="1"/>
</dbReference>
<dbReference type="KEGG" id="tdl:TDEL_0A07460"/>
<keyword evidence="10" id="KW-1185">Reference proteome</keyword>
<evidence type="ECO:0000259" key="8">
    <source>
        <dbReference type="PROSITE" id="PS50039"/>
    </source>
</evidence>
<dbReference type="InterPro" id="IPR018122">
    <property type="entry name" value="TF_fork_head_CS_1"/>
</dbReference>
<dbReference type="GO" id="GO:0045944">
    <property type="term" value="P:positive regulation of transcription by RNA polymerase II"/>
    <property type="evidence" value="ECO:0007669"/>
    <property type="project" value="EnsemblFungi"/>
</dbReference>
<evidence type="ECO:0000256" key="2">
    <source>
        <dbReference type="ARBA" id="ARBA00023015"/>
    </source>
</evidence>
<dbReference type="SUPFAM" id="SSF46785">
    <property type="entry name" value="Winged helix' DNA-binding domain"/>
    <property type="match status" value="1"/>
</dbReference>
<dbReference type="GO" id="GO:0005634">
    <property type="term" value="C:nucleus"/>
    <property type="evidence" value="ECO:0007669"/>
    <property type="project" value="UniProtKB-SubCell"/>
</dbReference>
<feature type="DNA-binding region" description="Fork-head" evidence="6">
    <location>
        <begin position="72"/>
        <end position="160"/>
    </location>
</feature>
<dbReference type="Pfam" id="PF00250">
    <property type="entry name" value="Forkhead"/>
    <property type="match status" value="1"/>
</dbReference>
<dbReference type="Proteomes" id="UP000005627">
    <property type="component" value="Chromosome 1"/>
</dbReference>
<feature type="region of interest" description="Disordered" evidence="7">
    <location>
        <begin position="433"/>
        <end position="472"/>
    </location>
</feature>
<dbReference type="FunFam" id="1.10.10.10:FF:000732">
    <property type="entry name" value="Forkhead protein"/>
    <property type="match status" value="1"/>
</dbReference>
<feature type="domain" description="Fork-head" evidence="8">
    <location>
        <begin position="72"/>
        <end position="160"/>
    </location>
</feature>
<dbReference type="GO" id="GO:0005739">
    <property type="term" value="C:mitochondrion"/>
    <property type="evidence" value="ECO:0007669"/>
    <property type="project" value="EnsemblFungi"/>
</dbReference>
<dbReference type="RefSeq" id="XP_003679289.1">
    <property type="nucleotide sequence ID" value="XM_003679241.1"/>
</dbReference>
<dbReference type="InterPro" id="IPR036388">
    <property type="entry name" value="WH-like_DNA-bd_sf"/>
</dbReference>
<feature type="compositionally biased region" description="Polar residues" evidence="7">
    <location>
        <begin position="437"/>
        <end position="454"/>
    </location>
</feature>
<evidence type="ECO:0000256" key="7">
    <source>
        <dbReference type="SAM" id="MobiDB-lite"/>
    </source>
</evidence>
<reference evidence="9 10" key="1">
    <citation type="journal article" date="2011" name="Proc. Natl. Acad. Sci. U.S.A.">
        <title>Evolutionary erosion of yeast sex chromosomes by mating-type switching accidents.</title>
        <authorList>
            <person name="Gordon J.L."/>
            <person name="Armisen D."/>
            <person name="Proux-Wera E."/>
            <person name="Oheigeartaigh S.S."/>
            <person name="Byrne K.P."/>
            <person name="Wolfe K.H."/>
        </authorList>
    </citation>
    <scope>NUCLEOTIDE SEQUENCE [LARGE SCALE GENOMIC DNA]</scope>
    <source>
        <strain evidence="10">ATCC 10662 / CBS 1146 / NBRC 0425 / NCYC 2629 / NRRL Y-866</strain>
    </source>
</reference>
<dbReference type="eggNOG" id="KOG2294">
    <property type="taxonomic scope" value="Eukaryota"/>
</dbReference>
<dbReference type="InterPro" id="IPR036390">
    <property type="entry name" value="WH_DNA-bd_sf"/>
</dbReference>
<dbReference type="GO" id="GO:0051300">
    <property type="term" value="P:spindle pole body organization"/>
    <property type="evidence" value="ECO:0007669"/>
    <property type="project" value="EnsemblFungi"/>
</dbReference>
<keyword evidence="2" id="KW-0805">Transcription regulation</keyword>
<dbReference type="HOGENOM" id="CLU_020432_0_0_1"/>
<feature type="region of interest" description="Disordered" evidence="7">
    <location>
        <begin position="316"/>
        <end position="338"/>
    </location>
</feature>